<reference evidence="4 5" key="1">
    <citation type="submission" date="2020-05" db="EMBL/GenBank/DDBJ databases">
        <title>Azospirillum oleiclasticum sp. nov, a nitrogen-fixing and heavy crude oil-emulsifying bacterium isolated from the crude oil of Yumen Oilfield.</title>
        <authorList>
            <person name="Wu D."/>
            <person name="Cai M."/>
            <person name="Zhang X."/>
        </authorList>
    </citation>
    <scope>NUCLEOTIDE SEQUENCE [LARGE SCALE GENOMIC DNA]</scope>
    <source>
        <strain evidence="4 5">ROY-1-1-2</strain>
    </source>
</reference>
<feature type="region of interest" description="Disordered" evidence="1">
    <location>
        <begin position="1"/>
        <end position="20"/>
    </location>
</feature>
<feature type="domain" description="DUF4213" evidence="3">
    <location>
        <begin position="182"/>
        <end position="261"/>
    </location>
</feature>
<protein>
    <submittedName>
        <fullName evidence="4">DUF2478 domain-containing protein</fullName>
    </submittedName>
</protein>
<dbReference type="Proteomes" id="UP000584642">
    <property type="component" value="Unassembled WGS sequence"/>
</dbReference>
<dbReference type="Gene3D" id="3.30.390.100">
    <property type="match status" value="1"/>
</dbReference>
<proteinExistence type="predicted"/>
<dbReference type="Pfam" id="PF04016">
    <property type="entry name" value="DUF364"/>
    <property type="match status" value="1"/>
</dbReference>
<dbReference type="InterPro" id="IPR025251">
    <property type="entry name" value="DUF4213"/>
</dbReference>
<evidence type="ECO:0000313" key="5">
    <source>
        <dbReference type="Proteomes" id="UP000584642"/>
    </source>
</evidence>
<evidence type="ECO:0000259" key="3">
    <source>
        <dbReference type="Pfam" id="PF13938"/>
    </source>
</evidence>
<feature type="domain" description="Putative heavy-metal chelation" evidence="2">
    <location>
        <begin position="280"/>
        <end position="405"/>
    </location>
</feature>
<evidence type="ECO:0000313" key="4">
    <source>
        <dbReference type="EMBL" id="NYZ19468.1"/>
    </source>
</evidence>
<dbReference type="Pfam" id="PF13938">
    <property type="entry name" value="DUF4213"/>
    <property type="match status" value="1"/>
</dbReference>
<evidence type="ECO:0000256" key="1">
    <source>
        <dbReference type="SAM" id="MobiDB-lite"/>
    </source>
</evidence>
<dbReference type="RefSeq" id="WP_180281210.1">
    <property type="nucleotide sequence ID" value="NZ_JABFDB010000002.1"/>
</dbReference>
<accession>A0ABX2T5E6</accession>
<dbReference type="InterPro" id="IPR007161">
    <property type="entry name" value="DUF364"/>
</dbReference>
<dbReference type="Pfam" id="PF10649">
    <property type="entry name" value="DUF2478"/>
    <property type="match status" value="1"/>
</dbReference>
<gene>
    <name evidence="4" type="ORF">HND93_07080</name>
</gene>
<dbReference type="SUPFAM" id="SSF159713">
    <property type="entry name" value="Dhaf3308-like"/>
    <property type="match status" value="1"/>
</dbReference>
<organism evidence="4 5">
    <name type="scientific">Azospirillum oleiclasticum</name>
    <dbReference type="NCBI Taxonomy" id="2735135"/>
    <lineage>
        <taxon>Bacteria</taxon>
        <taxon>Pseudomonadati</taxon>
        <taxon>Pseudomonadota</taxon>
        <taxon>Alphaproteobacteria</taxon>
        <taxon>Rhodospirillales</taxon>
        <taxon>Azospirillaceae</taxon>
        <taxon>Azospirillum</taxon>
    </lineage>
</organism>
<dbReference type="EMBL" id="JABFDB010000002">
    <property type="protein sequence ID" value="NYZ19468.1"/>
    <property type="molecule type" value="Genomic_DNA"/>
</dbReference>
<name>A0ABX2T5E6_9PROT</name>
<dbReference type="Gene3D" id="3.40.50.11590">
    <property type="match status" value="1"/>
</dbReference>
<evidence type="ECO:0000259" key="2">
    <source>
        <dbReference type="Pfam" id="PF04016"/>
    </source>
</evidence>
<keyword evidence="5" id="KW-1185">Reference proteome</keyword>
<sequence length="409" mass="42821">MDSRHPAVPPPLRPGAVLHGPGSAATDALLEGFARELTARGFRVGGVIQRNEAPREGCAELMTLVDLGSGRVYDITQKLGPGSQSCRVDPTGVAEASEAVRRGVAERVDLLVVNKFGGLEAGGGGLVQELLAAMAEGVPVLTSVGSRYTDDWLTATGGHTDLLAPSMAALWRWWGPHRLYPDLLQGIEDAGVHRVGIGEHWVFVETGRAMGLASRPPQTRGRALPPPEFWAGRSLRDLAAPAAAGWDALEVAVAVAALNAHYNHAGVEGPAVNGLDLFDAADGPLVVVGGFPQIRERRPDARVIEMDPKPGEYPDTAADWLIPAAGGVIATASALMNRSLPRLITAAPHGRLALVGPGTPLTPRLFAYGIDALCGFVATDREGVAGVILGGGSSRQFHPLGRMVTLRTP</sequence>
<comment type="caution">
    <text evidence="4">The sequence shown here is derived from an EMBL/GenBank/DDBJ whole genome shotgun (WGS) entry which is preliminary data.</text>
</comment>
<dbReference type="InterPro" id="IPR018912">
    <property type="entry name" value="DUF2478"/>
</dbReference>